<dbReference type="Pfam" id="PF01432">
    <property type="entry name" value="Peptidase_M3"/>
    <property type="match status" value="1"/>
</dbReference>
<organism evidence="15 16">
    <name type="scientific">Metschnikowia aff. pulcherrima</name>
    <dbReference type="NCBI Taxonomy" id="2163413"/>
    <lineage>
        <taxon>Eukaryota</taxon>
        <taxon>Fungi</taxon>
        <taxon>Dikarya</taxon>
        <taxon>Ascomycota</taxon>
        <taxon>Saccharomycotina</taxon>
        <taxon>Pichiomycetes</taxon>
        <taxon>Metschnikowiaceae</taxon>
        <taxon>Metschnikowia</taxon>
    </lineage>
</organism>
<dbReference type="PANTHER" id="PTHR11804">
    <property type="entry name" value="PROTEASE M3 THIMET OLIGOPEPTIDASE-RELATED"/>
    <property type="match status" value="1"/>
</dbReference>
<dbReference type="GO" id="GO:0005759">
    <property type="term" value="C:mitochondrial matrix"/>
    <property type="evidence" value="ECO:0007669"/>
    <property type="project" value="UniProtKB-SubCell"/>
</dbReference>
<keyword evidence="12" id="KW-0496">Mitochondrion</keyword>
<dbReference type="Gene3D" id="1.10.1370.10">
    <property type="entry name" value="Neurolysin, domain 3"/>
    <property type="match status" value="1"/>
</dbReference>
<evidence type="ECO:0000256" key="6">
    <source>
        <dbReference type="ARBA" id="ARBA00022670"/>
    </source>
</evidence>
<keyword evidence="10" id="KW-0809">Transit peptide</keyword>
<dbReference type="EC" id="3.4.24.59" evidence="4"/>
<dbReference type="EMBL" id="CP034456">
    <property type="protein sequence ID" value="QBM85845.1"/>
    <property type="molecule type" value="Genomic_DNA"/>
</dbReference>
<comment type="catalytic activity">
    <reaction evidence="1">
        <text>Release of an N-terminal octapeptide as second stage of processing of some proteins imported into the mitochondrion.</text>
        <dbReference type="EC" id="3.4.24.59"/>
    </reaction>
</comment>
<dbReference type="CDD" id="cd06457">
    <property type="entry name" value="M3A_MIP"/>
    <property type="match status" value="1"/>
</dbReference>
<protein>
    <recommendedName>
        <fullName evidence="5">Mitochondrial intermediate peptidase</fullName>
        <ecNumber evidence="4">3.4.24.59</ecNumber>
    </recommendedName>
</protein>
<evidence type="ECO:0000256" key="11">
    <source>
        <dbReference type="ARBA" id="ARBA00023049"/>
    </source>
</evidence>
<dbReference type="AlphaFoldDB" id="A0A4P6XHA9"/>
<evidence type="ECO:0000256" key="10">
    <source>
        <dbReference type="ARBA" id="ARBA00022946"/>
    </source>
</evidence>
<evidence type="ECO:0000259" key="14">
    <source>
        <dbReference type="Pfam" id="PF01432"/>
    </source>
</evidence>
<dbReference type="InterPro" id="IPR024079">
    <property type="entry name" value="MetalloPept_cat_dom_sf"/>
</dbReference>
<dbReference type="GO" id="GO:0006518">
    <property type="term" value="P:peptide metabolic process"/>
    <property type="evidence" value="ECO:0007669"/>
    <property type="project" value="TreeGrafter"/>
</dbReference>
<accession>A0A4P6XHA9</accession>
<keyword evidence="16" id="KW-1185">Reference proteome</keyword>
<comment type="similarity">
    <text evidence="3 13">Belongs to the peptidase M3 family.</text>
</comment>
<proteinExistence type="inferred from homology"/>
<keyword evidence="8 13" id="KW-0378">Hydrolase</keyword>
<evidence type="ECO:0000256" key="8">
    <source>
        <dbReference type="ARBA" id="ARBA00022801"/>
    </source>
</evidence>
<dbReference type="GO" id="GO:0046872">
    <property type="term" value="F:metal ion binding"/>
    <property type="evidence" value="ECO:0007669"/>
    <property type="project" value="UniProtKB-UniRule"/>
</dbReference>
<evidence type="ECO:0000256" key="9">
    <source>
        <dbReference type="ARBA" id="ARBA00022833"/>
    </source>
</evidence>
<evidence type="ECO:0000256" key="7">
    <source>
        <dbReference type="ARBA" id="ARBA00022723"/>
    </source>
</evidence>
<name>A0A4P6XHA9_9ASCO</name>
<evidence type="ECO:0000256" key="1">
    <source>
        <dbReference type="ARBA" id="ARBA00000436"/>
    </source>
</evidence>
<dbReference type="Proteomes" id="UP000292447">
    <property type="component" value="Chromosome I"/>
</dbReference>
<dbReference type="GO" id="GO:0004222">
    <property type="term" value="F:metalloendopeptidase activity"/>
    <property type="evidence" value="ECO:0007669"/>
    <property type="project" value="UniProtKB-EC"/>
</dbReference>
<evidence type="ECO:0000256" key="3">
    <source>
        <dbReference type="ARBA" id="ARBA00006040"/>
    </source>
</evidence>
<keyword evidence="6 13" id="KW-0645">Protease</keyword>
<comment type="subcellular location">
    <subcellularLocation>
        <location evidence="2">Mitochondrion matrix</location>
    </subcellularLocation>
</comment>
<gene>
    <name evidence="15" type="primary">MPUL0A04740</name>
    <name evidence="15" type="ORF">METSCH_A04740</name>
</gene>
<evidence type="ECO:0000313" key="16">
    <source>
        <dbReference type="Proteomes" id="UP000292447"/>
    </source>
</evidence>
<evidence type="ECO:0000256" key="2">
    <source>
        <dbReference type="ARBA" id="ARBA00004305"/>
    </source>
</evidence>
<sequence length="828" mass="93782">MLTRTAVWAREFWRQYAHRFIALLRSCAHHHVAPAFVGPSACSGPNLHNSPAPMLTRALSAPKLGRIALLTLARHLHRITGPDQILKLFDSQKYFANFNLCGYLVFSSPNVGLFKNSHLTSPDGLVNFSKESLIKAKSLVSSMLLEANNTEQGKLSYIRKLDQLSDLLCRVIDVAEFIRVAHPSQKWVDAAQNTHEIMFEYMNQLNTNVELYRTLCTVLDLHVAQDLSEEEIQVGKYLRQDFERSGIAMDPETRNNFVMITQQISLLGSTFNNEMQNMESFWVAVPKYAFEQIDSESLKREILLFQSKAPLKSPTDIMVPLAGHIPSVILSLCSSEEVRKRVWIALHNSLSEQLDTLNAFLKYRALLANMLGYRSFAQYQLEHKMAKTPENVVSFLRNLQKGLLSKQNGVVDEIRQLHTFKSESKSSNLALSDTRVLADVKPWDRDFLLAKQSHASTNDIPNEDISEYLSVGSIMSGLDKLFRSIYNVALVPEKTLKGETWDQNQVRKLSYVDLSNNETLGHLYVDFWSPKVLPSHFTIVCSRELNTDLGSESTLELEKEVHLSAEKNYQLPVISLVCNFSGASLSKISRLAGMDSDSPTLLSLEQVDTIFHEMGHATHSMFGRTRLHNLSGTRCATDFVELPSVLMELFSGDPRVLCKIAKHYKTGKSLPLELLQSHQEHAKTLKHTETYMQSKMALLDQALHSENVVDFSDEKAFESFDSTSIYHNLEKELQVFADLWSTWHGKFPHLFSYGAVYYSYLLDRAIAEKIWEGLFENDPWSREAGEKYKQSILKWGGTRDPWVCLADALDEKALAKGDAQAMAIIGET</sequence>
<dbReference type="Gene3D" id="3.40.390.10">
    <property type="entry name" value="Collagenase (Catalytic Domain)"/>
    <property type="match status" value="1"/>
</dbReference>
<dbReference type="InterPro" id="IPR045090">
    <property type="entry name" value="Pept_M3A_M3B"/>
</dbReference>
<feature type="domain" description="Peptidase M3A/M3B catalytic" evidence="14">
    <location>
        <begin position="331"/>
        <end position="823"/>
    </location>
</feature>
<reference evidence="16" key="1">
    <citation type="submission" date="2019-03" db="EMBL/GenBank/DDBJ databases">
        <title>Snf2 controls pulcherriminic acid biosynthesis and connects pigmentation and antifungal activity of the yeast Metschnikowia pulcherrima.</title>
        <authorList>
            <person name="Gore-Lloyd D."/>
            <person name="Sumann I."/>
            <person name="Brachmann A.O."/>
            <person name="Schneeberger K."/>
            <person name="Ortiz-Merino R.A."/>
            <person name="Moreno-Beltran M."/>
            <person name="Schlaefli M."/>
            <person name="Kirner P."/>
            <person name="Santos Kron A."/>
            <person name="Wolfe K.H."/>
            <person name="Piel J."/>
            <person name="Ahrens C.H."/>
            <person name="Henk D."/>
            <person name="Freimoser F.M."/>
        </authorList>
    </citation>
    <scope>NUCLEOTIDE SEQUENCE [LARGE SCALE GENOMIC DNA]</scope>
    <source>
        <strain evidence="16">APC 1.2</strain>
    </source>
</reference>
<evidence type="ECO:0000313" key="15">
    <source>
        <dbReference type="EMBL" id="QBM85845.1"/>
    </source>
</evidence>
<dbReference type="SUPFAM" id="SSF55486">
    <property type="entry name" value="Metalloproteases ('zincins'), catalytic domain"/>
    <property type="match status" value="1"/>
</dbReference>
<keyword evidence="7 13" id="KW-0479">Metal-binding</keyword>
<evidence type="ECO:0000256" key="13">
    <source>
        <dbReference type="RuleBase" id="RU003435"/>
    </source>
</evidence>
<comment type="cofactor">
    <cofactor evidence="13">
        <name>Zn(2+)</name>
        <dbReference type="ChEBI" id="CHEBI:29105"/>
    </cofactor>
    <text evidence="13">Binds 1 zinc ion.</text>
</comment>
<dbReference type="InterPro" id="IPR001567">
    <property type="entry name" value="Pept_M3A_M3B_dom"/>
</dbReference>
<dbReference type="PANTHER" id="PTHR11804:SF79">
    <property type="entry name" value="MITOCHONDRIAL INTERMEDIATE PEPTIDASE"/>
    <property type="match status" value="1"/>
</dbReference>
<dbReference type="InterPro" id="IPR024077">
    <property type="entry name" value="Neurolysin/TOP_dom2"/>
</dbReference>
<keyword evidence="11 13" id="KW-0482">Metalloprotease</keyword>
<evidence type="ECO:0000256" key="12">
    <source>
        <dbReference type="ARBA" id="ARBA00023128"/>
    </source>
</evidence>
<evidence type="ECO:0000256" key="5">
    <source>
        <dbReference type="ARBA" id="ARBA00018046"/>
    </source>
</evidence>
<dbReference type="GO" id="GO:0006627">
    <property type="term" value="P:protein processing involved in protein targeting to mitochondrion"/>
    <property type="evidence" value="ECO:0007669"/>
    <property type="project" value="TreeGrafter"/>
</dbReference>
<keyword evidence="9 13" id="KW-0862">Zinc</keyword>
<dbReference type="InterPro" id="IPR033851">
    <property type="entry name" value="M3A_MIP"/>
</dbReference>
<evidence type="ECO:0000256" key="4">
    <source>
        <dbReference type="ARBA" id="ARBA00012441"/>
    </source>
</evidence>
<dbReference type="STRING" id="2163413.A0A4P6XHA9"/>